<dbReference type="Proteomes" id="UP000275267">
    <property type="component" value="Unassembled WGS sequence"/>
</dbReference>
<accession>A0A3L6TRL1</accession>
<evidence type="ECO:0000313" key="12">
    <source>
        <dbReference type="Proteomes" id="UP000275267"/>
    </source>
</evidence>
<dbReference type="PANTHER" id="PTHR31839">
    <property type="entry name" value="DEHYDRATION-RESPONSIVE ELEMENT-BINDING PROTEIN 1D"/>
    <property type="match status" value="1"/>
</dbReference>
<evidence type="ECO:0000256" key="3">
    <source>
        <dbReference type="ARBA" id="ARBA00023016"/>
    </source>
</evidence>
<evidence type="ECO:0000256" key="6">
    <source>
        <dbReference type="ARBA" id="ARBA00023163"/>
    </source>
</evidence>
<keyword evidence="7" id="KW-0539">Nucleus</keyword>
<evidence type="ECO:0000256" key="1">
    <source>
        <dbReference type="ARBA" id="ARBA00004123"/>
    </source>
</evidence>
<dbReference type="GO" id="GO:0003700">
    <property type="term" value="F:DNA-binding transcription factor activity"/>
    <property type="evidence" value="ECO:0007669"/>
    <property type="project" value="InterPro"/>
</dbReference>
<evidence type="ECO:0000313" key="11">
    <source>
        <dbReference type="EMBL" id="RLN42151.1"/>
    </source>
</evidence>
<sequence length="328" mass="35297">MARLQPVLIGPDDQFTARHQLSRSAATSSQAGTRTHTRRSSRDPATGTFRRDHRVTLAQAIVSSRDPRGTMLRGDMIITSDSDLAAPKLVKLYAPVCVTQAARASSIVHPTTSCGFRDVLESRHASRAGAGCNVVAVSYWLEVIYSMEQRRRPEEQRAAGPCGRRARAETRHPVYRGVRLRAGKWVSEIRELRKPSRIWLGTYPTPEMAAAAYDAAASALRGAGAALNFPEAARSRPAPASASPEDVRAAAAEAAAAMDGRLRHREPRGDGGGGADDAVAIVDEDDLFEMPRLMMSMAEGLMMSPPALGPAAASMDTDEQGVSLWDHS</sequence>
<dbReference type="InterPro" id="IPR001471">
    <property type="entry name" value="AP2/ERF_dom"/>
</dbReference>
<dbReference type="STRING" id="4540.A0A3L6TRL1"/>
<dbReference type="InterPro" id="IPR036955">
    <property type="entry name" value="AP2/ERF_dom_sf"/>
</dbReference>
<organism evidence="11 12">
    <name type="scientific">Panicum miliaceum</name>
    <name type="common">Proso millet</name>
    <name type="synonym">Broomcorn millet</name>
    <dbReference type="NCBI Taxonomy" id="4540"/>
    <lineage>
        <taxon>Eukaryota</taxon>
        <taxon>Viridiplantae</taxon>
        <taxon>Streptophyta</taxon>
        <taxon>Embryophyta</taxon>
        <taxon>Tracheophyta</taxon>
        <taxon>Spermatophyta</taxon>
        <taxon>Magnoliopsida</taxon>
        <taxon>Liliopsida</taxon>
        <taxon>Poales</taxon>
        <taxon>Poaceae</taxon>
        <taxon>PACMAD clade</taxon>
        <taxon>Panicoideae</taxon>
        <taxon>Panicodae</taxon>
        <taxon>Paniceae</taxon>
        <taxon>Panicinae</taxon>
        <taxon>Panicum</taxon>
        <taxon>Panicum sect. Panicum</taxon>
    </lineage>
</organism>
<dbReference type="PANTHER" id="PTHR31839:SF85">
    <property type="entry name" value="AP2_ERF DOMAIN-CONTAINING PROTEIN"/>
    <property type="match status" value="1"/>
</dbReference>
<dbReference type="AlphaFoldDB" id="A0A3L6TRL1"/>
<reference evidence="12" key="1">
    <citation type="journal article" date="2019" name="Nat. Commun.">
        <title>The genome of broomcorn millet.</title>
        <authorList>
            <person name="Zou C."/>
            <person name="Miki D."/>
            <person name="Li D."/>
            <person name="Tang Q."/>
            <person name="Xiao L."/>
            <person name="Rajput S."/>
            <person name="Deng P."/>
            <person name="Jia W."/>
            <person name="Huang R."/>
            <person name="Zhang M."/>
            <person name="Sun Y."/>
            <person name="Hu J."/>
            <person name="Fu X."/>
            <person name="Schnable P.S."/>
            <person name="Li F."/>
            <person name="Zhang H."/>
            <person name="Feng B."/>
            <person name="Zhu X."/>
            <person name="Liu R."/>
            <person name="Schnable J.C."/>
            <person name="Zhu J.-K."/>
            <person name="Zhang H."/>
        </authorList>
    </citation>
    <scope>NUCLEOTIDE SEQUENCE [LARGE SCALE GENOMIC DNA]</scope>
</reference>
<dbReference type="InterPro" id="IPR016177">
    <property type="entry name" value="DNA-bd_dom_sf"/>
</dbReference>
<comment type="similarity">
    <text evidence="8">Belongs to the AP2/ERF transcription factor family. ERF subfamily.</text>
</comment>
<keyword evidence="2" id="KW-0805">Transcription regulation</keyword>
<feature type="compositionally biased region" description="Polar residues" evidence="9">
    <location>
        <begin position="22"/>
        <end position="34"/>
    </location>
</feature>
<evidence type="ECO:0000256" key="2">
    <source>
        <dbReference type="ARBA" id="ARBA00023015"/>
    </source>
</evidence>
<dbReference type="PROSITE" id="PS51032">
    <property type="entry name" value="AP2_ERF"/>
    <property type="match status" value="1"/>
</dbReference>
<evidence type="ECO:0000256" key="9">
    <source>
        <dbReference type="SAM" id="MobiDB-lite"/>
    </source>
</evidence>
<gene>
    <name evidence="11" type="ORF">C2845_PM01G19560</name>
</gene>
<feature type="region of interest" description="Disordered" evidence="9">
    <location>
        <begin position="22"/>
        <end position="50"/>
    </location>
</feature>
<comment type="caution">
    <text evidence="11">The sequence shown here is derived from an EMBL/GenBank/DDBJ whole genome shotgun (WGS) entry which is preliminary data.</text>
</comment>
<name>A0A3L6TRL1_PANMI</name>
<keyword evidence="3" id="KW-0346">Stress response</keyword>
<evidence type="ECO:0000256" key="5">
    <source>
        <dbReference type="ARBA" id="ARBA00023159"/>
    </source>
</evidence>
<keyword evidence="12" id="KW-1185">Reference proteome</keyword>
<evidence type="ECO:0000256" key="4">
    <source>
        <dbReference type="ARBA" id="ARBA00023125"/>
    </source>
</evidence>
<evidence type="ECO:0000259" key="10">
    <source>
        <dbReference type="PROSITE" id="PS51032"/>
    </source>
</evidence>
<dbReference type="GO" id="GO:0005634">
    <property type="term" value="C:nucleus"/>
    <property type="evidence" value="ECO:0007669"/>
    <property type="project" value="UniProtKB-SubCell"/>
</dbReference>
<dbReference type="GO" id="GO:0003677">
    <property type="term" value="F:DNA binding"/>
    <property type="evidence" value="ECO:0007669"/>
    <property type="project" value="UniProtKB-KW"/>
</dbReference>
<evidence type="ECO:0000256" key="7">
    <source>
        <dbReference type="ARBA" id="ARBA00023242"/>
    </source>
</evidence>
<feature type="region of interest" description="Disordered" evidence="9">
    <location>
        <begin position="235"/>
        <end position="255"/>
    </location>
</feature>
<dbReference type="EMBL" id="PQIB02000001">
    <property type="protein sequence ID" value="RLN42151.1"/>
    <property type="molecule type" value="Genomic_DNA"/>
</dbReference>
<comment type="subcellular location">
    <subcellularLocation>
        <location evidence="1">Nucleus</location>
    </subcellularLocation>
</comment>
<keyword evidence="6" id="KW-0804">Transcription</keyword>
<evidence type="ECO:0000256" key="8">
    <source>
        <dbReference type="ARBA" id="ARBA00024343"/>
    </source>
</evidence>
<protein>
    <recommendedName>
        <fullName evidence="10">AP2/ERF domain-containing protein</fullName>
    </recommendedName>
</protein>
<dbReference type="Gene3D" id="3.30.730.10">
    <property type="entry name" value="AP2/ERF domain"/>
    <property type="match status" value="1"/>
</dbReference>
<keyword evidence="5" id="KW-0010">Activator</keyword>
<proteinExistence type="inferred from homology"/>
<feature type="domain" description="AP2/ERF" evidence="10">
    <location>
        <begin position="174"/>
        <end position="230"/>
    </location>
</feature>
<dbReference type="CDD" id="cd00018">
    <property type="entry name" value="AP2"/>
    <property type="match status" value="1"/>
</dbReference>
<feature type="region of interest" description="Disordered" evidence="9">
    <location>
        <begin position="309"/>
        <end position="328"/>
    </location>
</feature>
<dbReference type="InterPro" id="IPR045277">
    <property type="entry name" value="DRE1A-I"/>
</dbReference>
<dbReference type="SUPFAM" id="SSF54171">
    <property type="entry name" value="DNA-binding domain"/>
    <property type="match status" value="1"/>
</dbReference>
<dbReference type="Pfam" id="PF00847">
    <property type="entry name" value="AP2"/>
    <property type="match status" value="1"/>
</dbReference>
<dbReference type="SMART" id="SM00380">
    <property type="entry name" value="AP2"/>
    <property type="match status" value="1"/>
</dbReference>
<dbReference type="OrthoDB" id="1932364at2759"/>
<keyword evidence="4" id="KW-0238">DNA-binding</keyword>